<evidence type="ECO:0000313" key="2">
    <source>
        <dbReference type="Proteomes" id="UP001175271"/>
    </source>
</evidence>
<comment type="caution">
    <text evidence="1">The sequence shown here is derived from an EMBL/GenBank/DDBJ whole genome shotgun (WGS) entry which is preliminary data.</text>
</comment>
<dbReference type="Proteomes" id="UP001175271">
    <property type="component" value="Unassembled WGS sequence"/>
</dbReference>
<dbReference type="AlphaFoldDB" id="A0AA39IRB0"/>
<name>A0AA39IRB0_9BILA</name>
<organism evidence="1 2">
    <name type="scientific">Steinernema hermaphroditum</name>
    <dbReference type="NCBI Taxonomy" id="289476"/>
    <lineage>
        <taxon>Eukaryota</taxon>
        <taxon>Metazoa</taxon>
        <taxon>Ecdysozoa</taxon>
        <taxon>Nematoda</taxon>
        <taxon>Chromadorea</taxon>
        <taxon>Rhabditida</taxon>
        <taxon>Tylenchina</taxon>
        <taxon>Panagrolaimomorpha</taxon>
        <taxon>Strongyloidoidea</taxon>
        <taxon>Steinernematidae</taxon>
        <taxon>Steinernema</taxon>
    </lineage>
</organism>
<accession>A0AA39IRB0</accession>
<evidence type="ECO:0000313" key="1">
    <source>
        <dbReference type="EMBL" id="KAK0429051.1"/>
    </source>
</evidence>
<sequence length="72" mass="8629">MLRLQNVVSRFLHRISSALSIVHRLRQYHYQQTMVSFCANTTYGEQKTIDVFTNVAIRRRERLDFIKNENLT</sequence>
<reference evidence="1" key="1">
    <citation type="submission" date="2023-06" db="EMBL/GenBank/DDBJ databases">
        <title>Genomic analysis of the entomopathogenic nematode Steinernema hermaphroditum.</title>
        <authorList>
            <person name="Schwarz E.M."/>
            <person name="Heppert J.K."/>
            <person name="Baniya A."/>
            <person name="Schwartz H.T."/>
            <person name="Tan C.-H."/>
            <person name="Antoshechkin I."/>
            <person name="Sternberg P.W."/>
            <person name="Goodrich-Blair H."/>
            <person name="Dillman A.R."/>
        </authorList>
    </citation>
    <scope>NUCLEOTIDE SEQUENCE</scope>
    <source>
        <strain evidence="1">PS9179</strain>
        <tissue evidence="1">Whole animal</tissue>
    </source>
</reference>
<proteinExistence type="predicted"/>
<gene>
    <name evidence="1" type="ORF">QR680_011161</name>
</gene>
<keyword evidence="2" id="KW-1185">Reference proteome</keyword>
<dbReference type="EMBL" id="JAUCMV010000001">
    <property type="protein sequence ID" value="KAK0429051.1"/>
    <property type="molecule type" value="Genomic_DNA"/>
</dbReference>
<protein>
    <submittedName>
        <fullName evidence="1">Uncharacterized protein</fullName>
    </submittedName>
</protein>